<dbReference type="GO" id="GO:0043020">
    <property type="term" value="C:NADPH oxidase complex"/>
    <property type="evidence" value="ECO:0007669"/>
    <property type="project" value="TreeGrafter"/>
</dbReference>
<evidence type="ECO:0000256" key="3">
    <source>
        <dbReference type="ARBA" id="ARBA00022692"/>
    </source>
</evidence>
<feature type="transmembrane region" description="Helical" evidence="11">
    <location>
        <begin position="294"/>
        <end position="319"/>
    </location>
</feature>
<gene>
    <name evidence="14" type="ORF">FSP39_000462</name>
</gene>
<evidence type="ECO:0000256" key="6">
    <source>
        <dbReference type="ARBA" id="ARBA00022857"/>
    </source>
</evidence>
<keyword evidence="8" id="KW-0560">Oxidoreductase</keyword>
<keyword evidence="6" id="KW-0521">NADP</keyword>
<dbReference type="InterPro" id="IPR013112">
    <property type="entry name" value="FAD-bd_8"/>
</dbReference>
<dbReference type="PROSITE" id="PS00018">
    <property type="entry name" value="EF_HAND_1"/>
    <property type="match status" value="1"/>
</dbReference>
<evidence type="ECO:0000256" key="4">
    <source>
        <dbReference type="ARBA" id="ARBA00022827"/>
    </source>
</evidence>
<sequence>MEYELRKLAGEDGDIDLHDFKVALKMRKSFFAERFFHLFDKGEGTTKCQKLIDGLRTVTKGTESQKLKFLFDVYDVNGRIEREELQTVLESCLEESSLYIDEGNLHALTDILMDIADSDGSGSITYEDLATELKRHQGVADDLRLSTIQLLKPKESTKTKYFTWTYIKNNVRKVWFFVWYVLMNLGLGAYSAWSYSDHHALAVVARVCGMNLYFHCMFVFVLMLRKSITNLQMVRIIAAVLPLDQHILIHKMVGIMIAVYSLVHTIAHIAYAVVLDNEDSSLTAWEILFTTNAGVGWVESSAYITGWILLLILLIMLVCSLPFVREVFYIAHTLYVPFLILVLLHSPNFWKWFVGPGTIFLVEKILRSKLVKWIRYGNTFIEEVNLLPAKVCHLSITKNEKFEHKPGDYIFLQIPDIAAHEWHPFTISSAPEMKGHLWVHVRSAGHWTKKLYEFFSNLDPEYPEGKDEPKISIKDNEKRSNKIFIVEECFVDGPYSTPSHKVFETEHAILIGGGIGVTPMASILQSVIYRYKEIKRRCPNCSHEFHGTIPKSHMKLRKVDFIWVNRDQGSFEWFTNLLTELETEEIDAVTDLDVEPRKVIEIHLYMTAAQTKTDIKGVGLQVALDLLHQKEKKCLITGLKTRTKAGRPNWHELFTKKAEENKGKIHVFFCGPDGMGKTIKENCRNFKFEFSKEKFW</sequence>
<evidence type="ECO:0000256" key="5">
    <source>
        <dbReference type="ARBA" id="ARBA00022837"/>
    </source>
</evidence>
<name>A0AA89C083_PINIB</name>
<dbReference type="InterPro" id="IPR017927">
    <property type="entry name" value="FAD-bd_FR_type"/>
</dbReference>
<dbReference type="Pfam" id="PF01794">
    <property type="entry name" value="Ferric_reduct"/>
    <property type="match status" value="1"/>
</dbReference>
<evidence type="ECO:0000256" key="2">
    <source>
        <dbReference type="ARBA" id="ARBA00022630"/>
    </source>
</evidence>
<comment type="catalytic activity">
    <reaction evidence="10">
        <text>NADPH + 2 O2 = 2 superoxide + NADP(+) + H(+)</text>
        <dbReference type="Rhea" id="RHEA:63180"/>
        <dbReference type="ChEBI" id="CHEBI:15378"/>
        <dbReference type="ChEBI" id="CHEBI:15379"/>
        <dbReference type="ChEBI" id="CHEBI:18421"/>
        <dbReference type="ChEBI" id="CHEBI:57783"/>
        <dbReference type="ChEBI" id="CHEBI:58349"/>
    </reaction>
</comment>
<dbReference type="FunFam" id="3.40.50.80:FF:000012">
    <property type="entry name" value="NADPH oxidase, isoform B"/>
    <property type="match status" value="1"/>
</dbReference>
<proteinExistence type="predicted"/>
<dbReference type="CDD" id="cd06186">
    <property type="entry name" value="NOX_Duox_like_FAD_NADP"/>
    <property type="match status" value="1"/>
</dbReference>
<dbReference type="InterPro" id="IPR011992">
    <property type="entry name" value="EF-hand-dom_pair"/>
</dbReference>
<feature type="transmembrane region" description="Helical" evidence="11">
    <location>
        <begin position="326"/>
        <end position="343"/>
    </location>
</feature>
<dbReference type="SFLD" id="SFLDS00052">
    <property type="entry name" value="Ferric_Reductase_Domain"/>
    <property type="match status" value="1"/>
</dbReference>
<dbReference type="InterPro" id="IPR017938">
    <property type="entry name" value="Riboflavin_synthase-like_b-brl"/>
</dbReference>
<dbReference type="SFLD" id="SFLDG01168">
    <property type="entry name" value="Ferric_reductase_subgroup_(FRE"/>
    <property type="match status" value="1"/>
</dbReference>
<dbReference type="InterPro" id="IPR000778">
    <property type="entry name" value="Cyt_b245_heavy_chain"/>
</dbReference>
<keyword evidence="15" id="KW-1185">Reference proteome</keyword>
<dbReference type="InterPro" id="IPR018247">
    <property type="entry name" value="EF_Hand_1_Ca_BS"/>
</dbReference>
<dbReference type="Proteomes" id="UP001186944">
    <property type="component" value="Unassembled WGS sequence"/>
</dbReference>
<dbReference type="EMBL" id="VSWD01000008">
    <property type="protein sequence ID" value="KAK3094338.1"/>
    <property type="molecule type" value="Genomic_DNA"/>
</dbReference>
<dbReference type="Pfam" id="PF08022">
    <property type="entry name" value="FAD_binding_8"/>
    <property type="match status" value="1"/>
</dbReference>
<dbReference type="PROSITE" id="PS50222">
    <property type="entry name" value="EF_HAND_2"/>
    <property type="match status" value="1"/>
</dbReference>
<evidence type="ECO:0000259" key="12">
    <source>
        <dbReference type="PROSITE" id="PS50222"/>
    </source>
</evidence>
<dbReference type="GO" id="GO:0005509">
    <property type="term" value="F:calcium ion binding"/>
    <property type="evidence" value="ECO:0007669"/>
    <property type="project" value="InterPro"/>
</dbReference>
<evidence type="ECO:0000256" key="9">
    <source>
        <dbReference type="ARBA" id="ARBA00023136"/>
    </source>
</evidence>
<keyword evidence="3 11" id="KW-0812">Transmembrane</keyword>
<organism evidence="14 15">
    <name type="scientific">Pinctada imbricata</name>
    <name type="common">Atlantic pearl-oyster</name>
    <name type="synonym">Pinctada martensii</name>
    <dbReference type="NCBI Taxonomy" id="66713"/>
    <lineage>
        <taxon>Eukaryota</taxon>
        <taxon>Metazoa</taxon>
        <taxon>Spiralia</taxon>
        <taxon>Lophotrochozoa</taxon>
        <taxon>Mollusca</taxon>
        <taxon>Bivalvia</taxon>
        <taxon>Autobranchia</taxon>
        <taxon>Pteriomorphia</taxon>
        <taxon>Pterioida</taxon>
        <taxon>Pterioidea</taxon>
        <taxon>Pteriidae</taxon>
        <taxon>Pinctada</taxon>
    </lineage>
</organism>
<comment type="caution">
    <text evidence="14">The sequence shown here is derived from an EMBL/GenBank/DDBJ whole genome shotgun (WGS) entry which is preliminary data.</text>
</comment>
<evidence type="ECO:0000256" key="10">
    <source>
        <dbReference type="ARBA" id="ARBA00049908"/>
    </source>
</evidence>
<evidence type="ECO:0000256" key="8">
    <source>
        <dbReference type="ARBA" id="ARBA00023002"/>
    </source>
</evidence>
<keyword evidence="5" id="KW-0106">Calcium</keyword>
<dbReference type="AlphaFoldDB" id="A0AA89C083"/>
<dbReference type="PRINTS" id="PR00466">
    <property type="entry name" value="GP91PHOX"/>
</dbReference>
<evidence type="ECO:0000313" key="15">
    <source>
        <dbReference type="Proteomes" id="UP001186944"/>
    </source>
</evidence>
<dbReference type="Gene3D" id="3.40.50.80">
    <property type="entry name" value="Nucleotide-binding domain of ferredoxin-NADP reductase (FNR) module"/>
    <property type="match status" value="1"/>
</dbReference>
<keyword evidence="7 11" id="KW-1133">Transmembrane helix</keyword>
<dbReference type="GO" id="GO:0042554">
    <property type="term" value="P:superoxide anion generation"/>
    <property type="evidence" value="ECO:0007669"/>
    <property type="project" value="TreeGrafter"/>
</dbReference>
<accession>A0AA89C083</accession>
<evidence type="ECO:0000256" key="7">
    <source>
        <dbReference type="ARBA" id="ARBA00022989"/>
    </source>
</evidence>
<dbReference type="GO" id="GO:0016175">
    <property type="term" value="F:superoxide-generating NAD(P)H oxidase activity"/>
    <property type="evidence" value="ECO:0007669"/>
    <property type="project" value="TreeGrafter"/>
</dbReference>
<evidence type="ECO:0000313" key="14">
    <source>
        <dbReference type="EMBL" id="KAK3094338.1"/>
    </source>
</evidence>
<dbReference type="SUPFAM" id="SSF47473">
    <property type="entry name" value="EF-hand"/>
    <property type="match status" value="1"/>
</dbReference>
<dbReference type="SUPFAM" id="SSF63380">
    <property type="entry name" value="Riboflavin synthase domain-like"/>
    <property type="match status" value="1"/>
</dbReference>
<dbReference type="SUPFAM" id="SSF52343">
    <property type="entry name" value="Ferredoxin reductase-like, C-terminal NADP-linked domain"/>
    <property type="match status" value="1"/>
</dbReference>
<dbReference type="InterPro" id="IPR013121">
    <property type="entry name" value="Fe_red_NAD-bd_6"/>
</dbReference>
<feature type="transmembrane region" description="Helical" evidence="11">
    <location>
        <begin position="253"/>
        <end position="274"/>
    </location>
</feature>
<dbReference type="FunFam" id="2.40.30.10:FF:000056">
    <property type="entry name" value="NADPH oxidase 5"/>
    <property type="match status" value="1"/>
</dbReference>
<evidence type="ECO:0000256" key="11">
    <source>
        <dbReference type="SAM" id="Phobius"/>
    </source>
</evidence>
<dbReference type="PANTHER" id="PTHR11972">
    <property type="entry name" value="NADPH OXIDASE"/>
    <property type="match status" value="1"/>
</dbReference>
<dbReference type="InterPro" id="IPR002048">
    <property type="entry name" value="EF_hand_dom"/>
</dbReference>
<dbReference type="Pfam" id="PF08030">
    <property type="entry name" value="NAD_binding_6"/>
    <property type="match status" value="1"/>
</dbReference>
<dbReference type="Gene3D" id="1.10.238.10">
    <property type="entry name" value="EF-hand"/>
    <property type="match status" value="1"/>
</dbReference>
<dbReference type="SFLD" id="SFLDG01169">
    <property type="entry name" value="NADPH_oxidase_subgroup_(NOX)"/>
    <property type="match status" value="1"/>
</dbReference>
<protein>
    <recommendedName>
        <fullName evidence="16">NADPH oxidase 5</fullName>
    </recommendedName>
</protein>
<evidence type="ECO:0000256" key="1">
    <source>
        <dbReference type="ARBA" id="ARBA00004141"/>
    </source>
</evidence>
<keyword evidence="9 11" id="KW-0472">Membrane</keyword>
<feature type="domain" description="FAD-binding FR-type" evidence="13">
    <location>
        <begin position="371"/>
        <end position="501"/>
    </location>
</feature>
<feature type="transmembrane region" description="Helical" evidence="11">
    <location>
        <begin position="174"/>
        <end position="193"/>
    </location>
</feature>
<dbReference type="CDD" id="cd00051">
    <property type="entry name" value="EFh"/>
    <property type="match status" value="1"/>
</dbReference>
<feature type="domain" description="EF-hand" evidence="12">
    <location>
        <begin position="62"/>
        <end position="95"/>
    </location>
</feature>
<dbReference type="InterPro" id="IPR013130">
    <property type="entry name" value="Fe3_Rdtase_TM_dom"/>
</dbReference>
<reference evidence="14" key="1">
    <citation type="submission" date="2019-08" db="EMBL/GenBank/DDBJ databases">
        <title>The improved chromosome-level genome for the pearl oyster Pinctada fucata martensii using PacBio sequencing and Hi-C.</title>
        <authorList>
            <person name="Zheng Z."/>
        </authorList>
    </citation>
    <scope>NUCLEOTIDE SEQUENCE</scope>
    <source>
        <strain evidence="14">ZZ-2019</strain>
        <tissue evidence="14">Adductor muscle</tissue>
    </source>
</reference>
<evidence type="ECO:0008006" key="16">
    <source>
        <dbReference type="Google" id="ProtNLM"/>
    </source>
</evidence>
<dbReference type="Gene3D" id="2.40.30.10">
    <property type="entry name" value="Translation factors"/>
    <property type="match status" value="1"/>
</dbReference>
<dbReference type="PANTHER" id="PTHR11972:SF58">
    <property type="entry name" value="NADPH OXIDASE 5"/>
    <property type="match status" value="1"/>
</dbReference>
<keyword evidence="4" id="KW-0274">FAD</keyword>
<evidence type="ECO:0000259" key="13">
    <source>
        <dbReference type="PROSITE" id="PS51384"/>
    </source>
</evidence>
<dbReference type="InterPro" id="IPR039261">
    <property type="entry name" value="FNR_nucleotide-bd"/>
</dbReference>
<dbReference type="GO" id="GO:0006952">
    <property type="term" value="P:defense response"/>
    <property type="evidence" value="ECO:0007669"/>
    <property type="project" value="TreeGrafter"/>
</dbReference>
<keyword evidence="2" id="KW-0285">Flavoprotein</keyword>
<dbReference type="InterPro" id="IPR050369">
    <property type="entry name" value="RBOH/FRE"/>
</dbReference>
<dbReference type="PROSITE" id="PS51384">
    <property type="entry name" value="FAD_FR"/>
    <property type="match status" value="1"/>
</dbReference>
<feature type="transmembrane region" description="Helical" evidence="11">
    <location>
        <begin position="199"/>
        <end position="224"/>
    </location>
</feature>
<comment type="subcellular location">
    <subcellularLocation>
        <location evidence="1">Membrane</location>
        <topology evidence="1">Multi-pass membrane protein</topology>
    </subcellularLocation>
</comment>